<dbReference type="InterPro" id="IPR006694">
    <property type="entry name" value="Fatty_acid_hydroxylase"/>
</dbReference>
<keyword evidence="7" id="KW-0560">Oxidoreductase</keyword>
<sequence length="323" mass="36974">MDWLTDLFSSLQQWLFEAAVQPLVYAIGLGGWVEDAFDATGWLLVGLIQIAVLVAVIGPLQRWRPAEPVVDRRAIRTDILYTLIHRLGLFRLAMFFAVQPLFDDLLGAARAAGWGSMHLDELWPGVTDVPWIAFAIYLVVLDFVEYLIHRGQHRFRWWWALHSLHHSQRQMTMWSDNRNHLLDDLIHDAIIVLVAQLIGVAPGQFIAIVAFTQLSESLQHANLRLGFGAIGERLWISPRFHRVHHAIGIGHESQGPKTLGGHNFGVLLPWWDMLFRSVNFEDRYDATGIRDQVEPDASGRVRDYGRGFWAQQWLGLRRLVGRD</sequence>
<evidence type="ECO:0000256" key="5">
    <source>
        <dbReference type="SAM" id="Phobius"/>
    </source>
</evidence>
<evidence type="ECO:0000256" key="3">
    <source>
        <dbReference type="ARBA" id="ARBA00022989"/>
    </source>
</evidence>
<accession>A0ABT8S4F1</accession>
<feature type="transmembrane region" description="Helical" evidence="5">
    <location>
        <begin position="79"/>
        <end position="98"/>
    </location>
</feature>
<evidence type="ECO:0000256" key="2">
    <source>
        <dbReference type="ARBA" id="ARBA00022692"/>
    </source>
</evidence>
<keyword evidence="4 5" id="KW-0472">Membrane</keyword>
<feature type="domain" description="Fatty acid hydroxylase" evidence="6">
    <location>
        <begin position="134"/>
        <end position="276"/>
    </location>
</feature>
<dbReference type="RefSeq" id="WP_286535600.1">
    <property type="nucleotide sequence ID" value="NZ_JAUJZH010000007.1"/>
</dbReference>
<keyword evidence="2 5" id="KW-0812">Transmembrane</keyword>
<dbReference type="InterPro" id="IPR050307">
    <property type="entry name" value="Sterol_Desaturase_Related"/>
</dbReference>
<evidence type="ECO:0000313" key="8">
    <source>
        <dbReference type="Proteomes" id="UP001169027"/>
    </source>
</evidence>
<comment type="caution">
    <text evidence="7">The sequence shown here is derived from an EMBL/GenBank/DDBJ whole genome shotgun (WGS) entry which is preliminary data.</text>
</comment>
<organism evidence="7 8">
    <name type="scientific">Variovorax ginsengisoli</name>
    <dbReference type="NCBI Taxonomy" id="363844"/>
    <lineage>
        <taxon>Bacteria</taxon>
        <taxon>Pseudomonadati</taxon>
        <taxon>Pseudomonadota</taxon>
        <taxon>Betaproteobacteria</taxon>
        <taxon>Burkholderiales</taxon>
        <taxon>Comamonadaceae</taxon>
        <taxon>Variovorax</taxon>
    </lineage>
</organism>
<reference evidence="7" key="1">
    <citation type="submission" date="2023-06" db="EMBL/GenBank/DDBJ databases">
        <authorList>
            <person name="Jiang Y."/>
            <person name="Liu Q."/>
        </authorList>
    </citation>
    <scope>NUCLEOTIDE SEQUENCE</scope>
    <source>
        <strain evidence="7">CGMCC 1.12090</strain>
    </source>
</reference>
<dbReference type="Proteomes" id="UP001169027">
    <property type="component" value="Unassembled WGS sequence"/>
</dbReference>
<evidence type="ECO:0000259" key="6">
    <source>
        <dbReference type="Pfam" id="PF04116"/>
    </source>
</evidence>
<dbReference type="GO" id="GO:0016491">
    <property type="term" value="F:oxidoreductase activity"/>
    <property type="evidence" value="ECO:0007669"/>
    <property type="project" value="UniProtKB-KW"/>
</dbReference>
<protein>
    <submittedName>
        <fullName evidence="7">Sterol desaturase family protein</fullName>
        <ecNumber evidence="7">1.-.-.-</ecNumber>
    </submittedName>
</protein>
<keyword evidence="3 5" id="KW-1133">Transmembrane helix</keyword>
<feature type="transmembrane region" description="Helical" evidence="5">
    <location>
        <begin position="39"/>
        <end position="58"/>
    </location>
</feature>
<dbReference type="EMBL" id="JAUKVY010000007">
    <property type="protein sequence ID" value="MDO1533149.1"/>
    <property type="molecule type" value="Genomic_DNA"/>
</dbReference>
<proteinExistence type="predicted"/>
<name>A0ABT8S4F1_9BURK</name>
<evidence type="ECO:0000256" key="4">
    <source>
        <dbReference type="ARBA" id="ARBA00023136"/>
    </source>
</evidence>
<dbReference type="Pfam" id="PF04116">
    <property type="entry name" value="FA_hydroxylase"/>
    <property type="match status" value="1"/>
</dbReference>
<gene>
    <name evidence="7" type="ORF">Q2T77_12690</name>
</gene>
<feature type="transmembrane region" description="Helical" evidence="5">
    <location>
        <begin position="129"/>
        <end position="148"/>
    </location>
</feature>
<dbReference type="EC" id="1.-.-.-" evidence="7"/>
<evidence type="ECO:0000256" key="1">
    <source>
        <dbReference type="ARBA" id="ARBA00004370"/>
    </source>
</evidence>
<evidence type="ECO:0000313" key="7">
    <source>
        <dbReference type="EMBL" id="MDO1533149.1"/>
    </source>
</evidence>
<dbReference type="PANTHER" id="PTHR11863">
    <property type="entry name" value="STEROL DESATURASE"/>
    <property type="match status" value="1"/>
</dbReference>
<keyword evidence="8" id="KW-1185">Reference proteome</keyword>
<comment type="subcellular location">
    <subcellularLocation>
        <location evidence="1">Membrane</location>
    </subcellularLocation>
</comment>